<dbReference type="EMBL" id="VYQF01000009">
    <property type="protein sequence ID" value="KAA9036073.1"/>
    <property type="molecule type" value="Genomic_DNA"/>
</dbReference>
<dbReference type="Pfam" id="PF12771">
    <property type="entry name" value="SusD-like_2"/>
    <property type="match status" value="1"/>
</dbReference>
<sequence length="530" mass="57810">MQKKLIYCSLLSAGLLILGSGCEKNFLDINNNPNAPAQADPALVFTNALTQTAYIVSVDYLYMNGTQNYYGNSVRAAPPGPNNSNNFTSTDFVTSWTDNYHNLNDYAFIEQSGVAANKWFLVGAAKIMKALNFQMLVDTYNDVPYTEALQLGKNILTPKYDKAQDVYNACIQQLDSAVDILENTTLISEYNPGNADVMFKGDATMWIKFGNTLKLRMLLHEIGVSSQQSTIQAEMQKIASDPTGLLGPGESAMVNPGYATDAATHLNPLYSHIGYSITGAAALVGAAGNSYFIDKLNGYNDTRLGYFYGTNVAGMIEGNPLGAGGNSAASYFGGPLNKLNANNNLPFNFKPPIGFSGTIPKTWGILPSPSQSSIILSSWESLFLQAEAVQRGLLPGNAGDLYAEAITDNFIYLNVFTDGKTFNAHPKDWAAAYLSQNIANVGWQASSANPLQAILIQKYISLCITDPLESWTDYRRTGYPKDLPFSASSSRLYDYPYRFIYPQSEYNTNSKNVAAEGAITPISPKIFWMP</sequence>
<dbReference type="AlphaFoldDB" id="A0A5J5IF31"/>
<keyword evidence="1" id="KW-0732">Signal</keyword>
<feature type="chain" id="PRO_5023919194" evidence="1">
    <location>
        <begin position="24"/>
        <end position="530"/>
    </location>
</feature>
<dbReference type="RefSeq" id="WP_150416540.1">
    <property type="nucleotide sequence ID" value="NZ_VYQF01000009.1"/>
</dbReference>
<organism evidence="2 3">
    <name type="scientific">Ginsengibacter hankyongi</name>
    <dbReference type="NCBI Taxonomy" id="2607284"/>
    <lineage>
        <taxon>Bacteria</taxon>
        <taxon>Pseudomonadati</taxon>
        <taxon>Bacteroidota</taxon>
        <taxon>Chitinophagia</taxon>
        <taxon>Chitinophagales</taxon>
        <taxon>Chitinophagaceae</taxon>
        <taxon>Ginsengibacter</taxon>
    </lineage>
</organism>
<feature type="signal peptide" evidence="1">
    <location>
        <begin position="1"/>
        <end position="23"/>
    </location>
</feature>
<dbReference type="Proteomes" id="UP000326903">
    <property type="component" value="Unassembled WGS sequence"/>
</dbReference>
<keyword evidence="3" id="KW-1185">Reference proteome</keyword>
<name>A0A5J5IF31_9BACT</name>
<dbReference type="Gene3D" id="1.25.40.390">
    <property type="match status" value="1"/>
</dbReference>
<dbReference type="InterPro" id="IPR041662">
    <property type="entry name" value="SusD-like_2"/>
</dbReference>
<comment type="caution">
    <text evidence="2">The sequence shown here is derived from an EMBL/GenBank/DDBJ whole genome shotgun (WGS) entry which is preliminary data.</text>
</comment>
<proteinExistence type="predicted"/>
<reference evidence="2 3" key="1">
    <citation type="submission" date="2019-09" db="EMBL/GenBank/DDBJ databases">
        <title>Draft genome sequence of Ginsengibacter sp. BR5-29.</title>
        <authorList>
            <person name="Im W.-T."/>
        </authorList>
    </citation>
    <scope>NUCLEOTIDE SEQUENCE [LARGE SCALE GENOMIC DNA]</scope>
    <source>
        <strain evidence="2 3">BR5-29</strain>
    </source>
</reference>
<keyword evidence="2" id="KW-0449">Lipoprotein</keyword>
<protein>
    <submittedName>
        <fullName evidence="2">SusD/RagB family nutrient-binding outer membrane lipoprotein</fullName>
    </submittedName>
</protein>
<dbReference type="SUPFAM" id="SSF48452">
    <property type="entry name" value="TPR-like"/>
    <property type="match status" value="1"/>
</dbReference>
<dbReference type="InterPro" id="IPR011990">
    <property type="entry name" value="TPR-like_helical_dom_sf"/>
</dbReference>
<dbReference type="PROSITE" id="PS51257">
    <property type="entry name" value="PROKAR_LIPOPROTEIN"/>
    <property type="match status" value="1"/>
</dbReference>
<accession>A0A5J5IF31</accession>
<evidence type="ECO:0000313" key="3">
    <source>
        <dbReference type="Proteomes" id="UP000326903"/>
    </source>
</evidence>
<gene>
    <name evidence="2" type="ORF">FW778_19450</name>
</gene>
<evidence type="ECO:0000313" key="2">
    <source>
        <dbReference type="EMBL" id="KAA9036073.1"/>
    </source>
</evidence>
<evidence type="ECO:0000256" key="1">
    <source>
        <dbReference type="SAM" id="SignalP"/>
    </source>
</evidence>